<reference evidence="3 4" key="1">
    <citation type="submission" date="2017-01" db="EMBL/GenBank/DDBJ databases">
        <title>Novel large sulfur bacteria in the metagenomes of groundwater-fed chemosynthetic microbial mats in the Lake Huron basin.</title>
        <authorList>
            <person name="Sharrar A.M."/>
            <person name="Flood B.E."/>
            <person name="Bailey J.V."/>
            <person name="Jones D.S."/>
            <person name="Biddanda B."/>
            <person name="Ruberg S.A."/>
            <person name="Marcus D.N."/>
            <person name="Dick G.J."/>
        </authorList>
    </citation>
    <scope>NUCLEOTIDE SEQUENCE [LARGE SCALE GENOMIC DNA]</scope>
    <source>
        <strain evidence="3">A7</strain>
    </source>
</reference>
<evidence type="ECO:0000256" key="1">
    <source>
        <dbReference type="SAM" id="SignalP"/>
    </source>
</evidence>
<dbReference type="Gene3D" id="3.40.50.1460">
    <property type="match status" value="1"/>
</dbReference>
<keyword evidence="1" id="KW-0732">Signal</keyword>
<sequence length="386" mass="42500">MRSLSFFFAAFFLLLTAAFAAPSNDDIALIKLRFLQENLKNASVEFSNDGRLRLTGRFQDRAEVQLAFALAQQVAGVRWIAPTTPENVRYPGTEAIKSGILAALRKSRVAGAAIGQNESERYALVVGVGTYSLKGIAPIPNAGDDAKAIVNFLGAKGFKRENLIFLLEDQATKHNVAQAMRDLESRVRPNDSVVLYFSTHGAPPNDLGNMSIVMHDTSVDKKRRLVDPKTALQDDDLKKFIETVSPTRVVVILDICYSGSAFVKVPGVIASTSKDLFVEESNFATGVSQTNLNYLAGGKQEQEKILISASGPDEKSWNSQTLKHGYFTYYFVDELKRKGDLQSAYLSAKPRVQSEVQRVVRAERNDPTINQTPQATFIPEAATLKF</sequence>
<gene>
    <name evidence="3" type="ORF">BWK72_19765</name>
</gene>
<evidence type="ECO:0000313" key="3">
    <source>
        <dbReference type="EMBL" id="OQW85919.1"/>
    </source>
</evidence>
<dbReference type="EMBL" id="MTEI01000029">
    <property type="protein sequence ID" value="OQW85919.1"/>
    <property type="molecule type" value="Genomic_DNA"/>
</dbReference>
<dbReference type="GO" id="GO:0005737">
    <property type="term" value="C:cytoplasm"/>
    <property type="evidence" value="ECO:0007669"/>
    <property type="project" value="TreeGrafter"/>
</dbReference>
<feature type="signal peptide" evidence="1">
    <location>
        <begin position="1"/>
        <end position="20"/>
    </location>
</feature>
<dbReference type="GO" id="GO:0004197">
    <property type="term" value="F:cysteine-type endopeptidase activity"/>
    <property type="evidence" value="ECO:0007669"/>
    <property type="project" value="InterPro"/>
</dbReference>
<proteinExistence type="predicted"/>
<dbReference type="PANTHER" id="PTHR48104">
    <property type="entry name" value="METACASPASE-4"/>
    <property type="match status" value="1"/>
</dbReference>
<dbReference type="AlphaFoldDB" id="A0A1W9KP73"/>
<dbReference type="GO" id="GO:0006508">
    <property type="term" value="P:proteolysis"/>
    <property type="evidence" value="ECO:0007669"/>
    <property type="project" value="InterPro"/>
</dbReference>
<feature type="domain" description="Peptidase C14 caspase" evidence="2">
    <location>
        <begin position="121"/>
        <end position="372"/>
    </location>
</feature>
<name>A0A1W9KP73_9BURK</name>
<dbReference type="SUPFAM" id="SSF52129">
    <property type="entry name" value="Caspase-like"/>
    <property type="match status" value="1"/>
</dbReference>
<evidence type="ECO:0000313" key="4">
    <source>
        <dbReference type="Proteomes" id="UP000192505"/>
    </source>
</evidence>
<dbReference type="PANTHER" id="PTHR48104:SF30">
    <property type="entry name" value="METACASPASE-1"/>
    <property type="match status" value="1"/>
</dbReference>
<dbReference type="InterPro" id="IPR029030">
    <property type="entry name" value="Caspase-like_dom_sf"/>
</dbReference>
<protein>
    <recommendedName>
        <fullName evidence="2">Peptidase C14 caspase domain-containing protein</fullName>
    </recommendedName>
</protein>
<dbReference type="Proteomes" id="UP000192505">
    <property type="component" value="Unassembled WGS sequence"/>
</dbReference>
<comment type="caution">
    <text evidence="3">The sequence shown here is derived from an EMBL/GenBank/DDBJ whole genome shotgun (WGS) entry which is preliminary data.</text>
</comment>
<organism evidence="3 4">
    <name type="scientific">Rhodoferax ferrireducens</name>
    <dbReference type="NCBI Taxonomy" id="192843"/>
    <lineage>
        <taxon>Bacteria</taxon>
        <taxon>Pseudomonadati</taxon>
        <taxon>Pseudomonadota</taxon>
        <taxon>Betaproteobacteria</taxon>
        <taxon>Burkholderiales</taxon>
        <taxon>Comamonadaceae</taxon>
        <taxon>Rhodoferax</taxon>
    </lineage>
</organism>
<accession>A0A1W9KP73</accession>
<dbReference type="InterPro" id="IPR050452">
    <property type="entry name" value="Metacaspase"/>
</dbReference>
<dbReference type="Pfam" id="PF00656">
    <property type="entry name" value="Peptidase_C14"/>
    <property type="match status" value="1"/>
</dbReference>
<dbReference type="InterPro" id="IPR011600">
    <property type="entry name" value="Pept_C14_caspase"/>
</dbReference>
<evidence type="ECO:0000259" key="2">
    <source>
        <dbReference type="Pfam" id="PF00656"/>
    </source>
</evidence>
<feature type="chain" id="PRO_5012823161" description="Peptidase C14 caspase domain-containing protein" evidence="1">
    <location>
        <begin position="21"/>
        <end position="386"/>
    </location>
</feature>